<dbReference type="PANTHER" id="PTHR12835:SF5">
    <property type="entry name" value="BIOTIN--PROTEIN LIGASE"/>
    <property type="match status" value="1"/>
</dbReference>
<gene>
    <name evidence="1" type="ORF">NP233_g4427</name>
</gene>
<dbReference type="PANTHER" id="PTHR12835">
    <property type="entry name" value="BIOTIN PROTEIN LIGASE"/>
    <property type="match status" value="1"/>
</dbReference>
<evidence type="ECO:0000313" key="2">
    <source>
        <dbReference type="Proteomes" id="UP001213000"/>
    </source>
</evidence>
<sequence>MTSLTHLLPPSSPRHQTLTIERTAAVILTKFEQLWHQFVEAKGSFEPFLELYLNRWLHRYALPSPPSPTHVIARSPLAQLIYCIHSDQLVTLTTTTPPTPVRITGITLDHGLLRTIPERSPFSSNPYFSSSRGGGEEYIDLQPDGNSFDLMAGMIRAKK</sequence>
<dbReference type="GO" id="GO:0005737">
    <property type="term" value="C:cytoplasm"/>
    <property type="evidence" value="ECO:0007669"/>
    <property type="project" value="TreeGrafter"/>
</dbReference>
<dbReference type="GO" id="GO:0004077">
    <property type="term" value="F:biotin--[biotin carboxyl-carrier protein] ligase activity"/>
    <property type="evidence" value="ECO:0007669"/>
    <property type="project" value="TreeGrafter"/>
</dbReference>
<dbReference type="AlphaFoldDB" id="A0AAD5VVA9"/>
<dbReference type="EMBL" id="JANIEX010000240">
    <property type="protein sequence ID" value="KAJ3570382.1"/>
    <property type="molecule type" value="Genomic_DNA"/>
</dbReference>
<organism evidence="1 2">
    <name type="scientific">Leucocoprinus birnbaumii</name>
    <dbReference type="NCBI Taxonomy" id="56174"/>
    <lineage>
        <taxon>Eukaryota</taxon>
        <taxon>Fungi</taxon>
        <taxon>Dikarya</taxon>
        <taxon>Basidiomycota</taxon>
        <taxon>Agaricomycotina</taxon>
        <taxon>Agaricomycetes</taxon>
        <taxon>Agaricomycetidae</taxon>
        <taxon>Agaricales</taxon>
        <taxon>Agaricineae</taxon>
        <taxon>Agaricaceae</taxon>
        <taxon>Leucocoprinus</taxon>
    </lineage>
</organism>
<reference evidence="1" key="1">
    <citation type="submission" date="2022-07" db="EMBL/GenBank/DDBJ databases">
        <title>Genome Sequence of Leucocoprinus birnbaumii.</title>
        <authorList>
            <person name="Buettner E."/>
        </authorList>
    </citation>
    <scope>NUCLEOTIDE SEQUENCE</scope>
    <source>
        <strain evidence="1">VT141</strain>
    </source>
</reference>
<evidence type="ECO:0000313" key="1">
    <source>
        <dbReference type="EMBL" id="KAJ3570382.1"/>
    </source>
</evidence>
<dbReference type="Proteomes" id="UP001213000">
    <property type="component" value="Unassembled WGS sequence"/>
</dbReference>
<name>A0AAD5VVA9_9AGAR</name>
<proteinExistence type="predicted"/>
<keyword evidence="2" id="KW-1185">Reference proteome</keyword>
<accession>A0AAD5VVA9</accession>
<comment type="caution">
    <text evidence="1">The sequence shown here is derived from an EMBL/GenBank/DDBJ whole genome shotgun (WGS) entry which is preliminary data.</text>
</comment>
<protein>
    <submittedName>
        <fullName evidence="1">Uncharacterized protein</fullName>
    </submittedName>
</protein>